<sequence>METLDKKASHNKFSLSQNSQQSNYADFLNTELKHLQDKILTLECRMNTRDTPFKDTESYHHSKGSSKSRKKCEKELKSLESSIGIRSNSLTAMQVRDNSKDLSKNLVKLRQNNAGFIKDNEKLRKQIKFKRSLEEKARALKEDYKGLKTSIKRSENIRKKQKAMIDQLKNQLEQIKSKKSIKKKIKKKDKTQ</sequence>
<comment type="caution">
    <text evidence="3">The sequence shown here is derived from an EMBL/GenBank/DDBJ whole genome shotgun (WGS) entry which is preliminary data.</text>
</comment>
<accession>A0A1R2D1M2</accession>
<organism evidence="3 4">
    <name type="scientific">Stentor coeruleus</name>
    <dbReference type="NCBI Taxonomy" id="5963"/>
    <lineage>
        <taxon>Eukaryota</taxon>
        <taxon>Sar</taxon>
        <taxon>Alveolata</taxon>
        <taxon>Ciliophora</taxon>
        <taxon>Postciliodesmatophora</taxon>
        <taxon>Heterotrichea</taxon>
        <taxon>Heterotrichida</taxon>
        <taxon>Stentoridae</taxon>
        <taxon>Stentor</taxon>
    </lineage>
</organism>
<feature type="region of interest" description="Disordered" evidence="2">
    <location>
        <begin position="50"/>
        <end position="72"/>
    </location>
</feature>
<evidence type="ECO:0000256" key="1">
    <source>
        <dbReference type="SAM" id="Coils"/>
    </source>
</evidence>
<feature type="coiled-coil region" evidence="1">
    <location>
        <begin position="92"/>
        <end position="185"/>
    </location>
</feature>
<proteinExistence type="predicted"/>
<keyword evidence="4" id="KW-1185">Reference proteome</keyword>
<protein>
    <submittedName>
        <fullName evidence="3">Uncharacterized protein</fullName>
    </submittedName>
</protein>
<dbReference type="Proteomes" id="UP000187209">
    <property type="component" value="Unassembled WGS sequence"/>
</dbReference>
<feature type="compositionally biased region" description="Basic and acidic residues" evidence="2">
    <location>
        <begin position="50"/>
        <end position="60"/>
    </location>
</feature>
<evidence type="ECO:0000313" key="4">
    <source>
        <dbReference type="Proteomes" id="UP000187209"/>
    </source>
</evidence>
<dbReference type="EMBL" id="MPUH01000016">
    <property type="protein sequence ID" value="OMJ95169.1"/>
    <property type="molecule type" value="Genomic_DNA"/>
</dbReference>
<dbReference type="AlphaFoldDB" id="A0A1R2D1M2"/>
<name>A0A1R2D1M2_9CILI</name>
<feature type="compositionally biased region" description="Basic residues" evidence="2">
    <location>
        <begin position="61"/>
        <end position="71"/>
    </location>
</feature>
<keyword evidence="1" id="KW-0175">Coiled coil</keyword>
<evidence type="ECO:0000313" key="3">
    <source>
        <dbReference type="EMBL" id="OMJ95169.1"/>
    </source>
</evidence>
<reference evidence="3 4" key="1">
    <citation type="submission" date="2016-11" db="EMBL/GenBank/DDBJ databases">
        <title>The macronuclear genome of Stentor coeruleus: a giant cell with tiny introns.</title>
        <authorList>
            <person name="Slabodnick M."/>
            <person name="Ruby J.G."/>
            <person name="Reiff S.B."/>
            <person name="Swart E.C."/>
            <person name="Gosai S."/>
            <person name="Prabakaran S."/>
            <person name="Witkowska E."/>
            <person name="Larue G.E."/>
            <person name="Fisher S."/>
            <person name="Freeman R.M."/>
            <person name="Gunawardena J."/>
            <person name="Chu W."/>
            <person name="Stover N.A."/>
            <person name="Gregory B.D."/>
            <person name="Nowacki M."/>
            <person name="Derisi J."/>
            <person name="Roy S.W."/>
            <person name="Marshall W.F."/>
            <person name="Sood P."/>
        </authorList>
    </citation>
    <scope>NUCLEOTIDE SEQUENCE [LARGE SCALE GENOMIC DNA]</scope>
    <source>
        <strain evidence="3">WM001</strain>
    </source>
</reference>
<gene>
    <name evidence="3" type="ORF">SteCoe_1545</name>
</gene>
<evidence type="ECO:0000256" key="2">
    <source>
        <dbReference type="SAM" id="MobiDB-lite"/>
    </source>
</evidence>